<evidence type="ECO:0000313" key="3">
    <source>
        <dbReference type="Proteomes" id="UP001595681"/>
    </source>
</evidence>
<organism evidence="2 3">
    <name type="scientific">Sphingobium rhizovicinum</name>
    <dbReference type="NCBI Taxonomy" id="432308"/>
    <lineage>
        <taxon>Bacteria</taxon>
        <taxon>Pseudomonadati</taxon>
        <taxon>Pseudomonadota</taxon>
        <taxon>Alphaproteobacteria</taxon>
        <taxon>Sphingomonadales</taxon>
        <taxon>Sphingomonadaceae</taxon>
        <taxon>Sphingobium</taxon>
    </lineage>
</organism>
<feature type="transmembrane region" description="Helical" evidence="1">
    <location>
        <begin position="20"/>
        <end position="37"/>
    </location>
</feature>
<reference evidence="3" key="1">
    <citation type="journal article" date="2019" name="Int. J. Syst. Evol. Microbiol.">
        <title>The Global Catalogue of Microorganisms (GCM) 10K type strain sequencing project: providing services to taxonomists for standard genome sequencing and annotation.</title>
        <authorList>
            <consortium name="The Broad Institute Genomics Platform"/>
            <consortium name="The Broad Institute Genome Sequencing Center for Infectious Disease"/>
            <person name="Wu L."/>
            <person name="Ma J."/>
        </authorList>
    </citation>
    <scope>NUCLEOTIDE SEQUENCE [LARGE SCALE GENOMIC DNA]</scope>
    <source>
        <strain evidence="3">CCM 7491</strain>
    </source>
</reference>
<accession>A0ABV7NCI4</accession>
<gene>
    <name evidence="2" type="ORF">ACFOKF_08315</name>
</gene>
<protein>
    <submittedName>
        <fullName evidence="2">Uncharacterized protein</fullName>
    </submittedName>
</protein>
<sequence>MVAAVTTGAFAAMANFDLPLRYWPLLFLPAALIFALLRWQAWRNRRKASGSAIMRMIGLISASCLL</sequence>
<keyword evidence="3" id="KW-1185">Reference proteome</keyword>
<keyword evidence="1" id="KW-1133">Transmembrane helix</keyword>
<evidence type="ECO:0000256" key="1">
    <source>
        <dbReference type="SAM" id="Phobius"/>
    </source>
</evidence>
<name>A0ABV7NCI4_9SPHN</name>
<evidence type="ECO:0000313" key="2">
    <source>
        <dbReference type="EMBL" id="MFC3441201.1"/>
    </source>
</evidence>
<dbReference type="EMBL" id="JBHRVU010000004">
    <property type="protein sequence ID" value="MFC3441201.1"/>
    <property type="molecule type" value="Genomic_DNA"/>
</dbReference>
<dbReference type="Proteomes" id="UP001595681">
    <property type="component" value="Unassembled WGS sequence"/>
</dbReference>
<keyword evidence="1" id="KW-0472">Membrane</keyword>
<comment type="caution">
    <text evidence="2">The sequence shown here is derived from an EMBL/GenBank/DDBJ whole genome shotgun (WGS) entry which is preliminary data.</text>
</comment>
<proteinExistence type="predicted"/>
<dbReference type="RefSeq" id="WP_380794889.1">
    <property type="nucleotide sequence ID" value="NZ_JBHRVU010000004.1"/>
</dbReference>
<keyword evidence="1" id="KW-0812">Transmembrane</keyword>